<organism evidence="1">
    <name type="scientific">marine metagenome</name>
    <dbReference type="NCBI Taxonomy" id="408172"/>
    <lineage>
        <taxon>unclassified sequences</taxon>
        <taxon>metagenomes</taxon>
        <taxon>ecological metagenomes</taxon>
    </lineage>
</organism>
<dbReference type="AlphaFoldDB" id="A0A382XXY1"/>
<evidence type="ECO:0008006" key="2">
    <source>
        <dbReference type="Google" id="ProtNLM"/>
    </source>
</evidence>
<accession>A0A382XXY1</accession>
<proteinExistence type="predicted"/>
<dbReference type="InterPro" id="IPR011050">
    <property type="entry name" value="Pectin_lyase_fold/virulence"/>
</dbReference>
<gene>
    <name evidence="1" type="ORF">METZ01_LOCUS428523</name>
</gene>
<dbReference type="InterPro" id="IPR013320">
    <property type="entry name" value="ConA-like_dom_sf"/>
</dbReference>
<name>A0A382XXY1_9ZZZZ</name>
<dbReference type="SUPFAM" id="SSF51126">
    <property type="entry name" value="Pectin lyase-like"/>
    <property type="match status" value="1"/>
</dbReference>
<sequence>MVSNKRTACAGLLLLASLFFLTLVADNSEADTIDVDIFGGSDYTNITQAVENATSGDTIRVASRTYHDTVLVNKQLTILGANDGGSDTDTGNIFGPSCHSGNLVARYNLDETSGSEADDRVWCNDLGGSLEGDASWESGVWENGIELDGDGDYIEVDHDSAFNITDAISIALWAKWDTNGTFSLVSTGEGGGVVTGGYDFFVYDNG</sequence>
<dbReference type="EMBL" id="UINC01171217">
    <property type="protein sequence ID" value="SVD75669.1"/>
    <property type="molecule type" value="Genomic_DNA"/>
</dbReference>
<protein>
    <recommendedName>
        <fullName evidence="2">Pectinesterase catalytic domain-containing protein</fullName>
    </recommendedName>
</protein>
<feature type="non-terminal residue" evidence="1">
    <location>
        <position position="206"/>
    </location>
</feature>
<reference evidence="1" key="1">
    <citation type="submission" date="2018-05" db="EMBL/GenBank/DDBJ databases">
        <authorList>
            <person name="Lanie J.A."/>
            <person name="Ng W.-L."/>
            <person name="Kazmierczak K.M."/>
            <person name="Andrzejewski T.M."/>
            <person name="Davidsen T.M."/>
            <person name="Wayne K.J."/>
            <person name="Tettelin H."/>
            <person name="Glass J.I."/>
            <person name="Rusch D."/>
            <person name="Podicherti R."/>
            <person name="Tsui H.-C.T."/>
            <person name="Winkler M.E."/>
        </authorList>
    </citation>
    <scope>NUCLEOTIDE SEQUENCE</scope>
</reference>
<dbReference type="SUPFAM" id="SSF49899">
    <property type="entry name" value="Concanavalin A-like lectins/glucanases"/>
    <property type="match status" value="1"/>
</dbReference>
<evidence type="ECO:0000313" key="1">
    <source>
        <dbReference type="EMBL" id="SVD75669.1"/>
    </source>
</evidence>
<dbReference type="Gene3D" id="2.60.120.200">
    <property type="match status" value="1"/>
</dbReference>